<dbReference type="Proteomes" id="UP001550628">
    <property type="component" value="Unassembled WGS sequence"/>
</dbReference>
<accession>A0ABV2WWK0</accession>
<reference evidence="2 3" key="1">
    <citation type="submission" date="2024-06" db="EMBL/GenBank/DDBJ databases">
        <title>The Natural Products Discovery Center: Release of the First 8490 Sequenced Strains for Exploring Actinobacteria Biosynthetic Diversity.</title>
        <authorList>
            <person name="Kalkreuter E."/>
            <person name="Kautsar S.A."/>
            <person name="Yang D."/>
            <person name="Bader C.D."/>
            <person name="Teijaro C.N."/>
            <person name="Fluegel L."/>
            <person name="Davis C.M."/>
            <person name="Simpson J.R."/>
            <person name="Lauterbach L."/>
            <person name="Steele A.D."/>
            <person name="Gui C."/>
            <person name="Meng S."/>
            <person name="Li G."/>
            <person name="Viehrig K."/>
            <person name="Ye F."/>
            <person name="Su P."/>
            <person name="Kiefer A.F."/>
            <person name="Nichols A."/>
            <person name="Cepeda A.J."/>
            <person name="Yan W."/>
            <person name="Fan B."/>
            <person name="Jiang Y."/>
            <person name="Adhikari A."/>
            <person name="Zheng C.-J."/>
            <person name="Schuster L."/>
            <person name="Cowan T.M."/>
            <person name="Smanski M.J."/>
            <person name="Chevrette M.G."/>
            <person name="De Carvalho L.P.S."/>
            <person name="Shen B."/>
        </authorList>
    </citation>
    <scope>NUCLEOTIDE SEQUENCE [LARGE SCALE GENOMIC DNA]</scope>
    <source>
        <strain evidence="2 3">NPDC019708</strain>
    </source>
</reference>
<name>A0ABV2WWK0_9NOCA</name>
<keyword evidence="3" id="KW-1185">Reference proteome</keyword>
<comment type="caution">
    <text evidence="2">The sequence shown here is derived from an EMBL/GenBank/DDBJ whole genome shotgun (WGS) entry which is preliminary data.</text>
</comment>
<feature type="signal peptide" evidence="1">
    <location>
        <begin position="1"/>
        <end position="16"/>
    </location>
</feature>
<feature type="chain" id="PRO_5047183199" evidence="1">
    <location>
        <begin position="17"/>
        <end position="176"/>
    </location>
</feature>
<proteinExistence type="predicted"/>
<evidence type="ECO:0000313" key="2">
    <source>
        <dbReference type="EMBL" id="MEU1955253.1"/>
    </source>
</evidence>
<evidence type="ECO:0000256" key="1">
    <source>
        <dbReference type="SAM" id="SignalP"/>
    </source>
</evidence>
<protein>
    <submittedName>
        <fullName evidence="2">DUF3558 domain-containing protein</fullName>
    </submittedName>
</protein>
<dbReference type="GeneID" id="96247460"/>
<dbReference type="EMBL" id="JBEYBF010000022">
    <property type="protein sequence ID" value="MEU1955253.1"/>
    <property type="molecule type" value="Genomic_DNA"/>
</dbReference>
<gene>
    <name evidence="2" type="ORF">ABZ510_25745</name>
</gene>
<evidence type="ECO:0000313" key="3">
    <source>
        <dbReference type="Proteomes" id="UP001550628"/>
    </source>
</evidence>
<dbReference type="InterPro" id="IPR024520">
    <property type="entry name" value="DUF3558"/>
</dbReference>
<keyword evidence="1" id="KW-0732">Signal</keyword>
<organism evidence="2 3">
    <name type="scientific">Nocardia rhamnosiphila</name>
    <dbReference type="NCBI Taxonomy" id="426716"/>
    <lineage>
        <taxon>Bacteria</taxon>
        <taxon>Bacillati</taxon>
        <taxon>Actinomycetota</taxon>
        <taxon>Actinomycetes</taxon>
        <taxon>Mycobacteriales</taxon>
        <taxon>Nocardiaceae</taxon>
        <taxon>Nocardia</taxon>
    </lineage>
</organism>
<sequence>MRIRSAIVLGLTAAFALTGCGSGQSSEEADGPRGPAPKVAALGPFVGECGHVTDNEVRDVGGLRQIVQSYKNAVGCNWQSGGLGGASITFASYRGSPLEREKAWVTTHGRPPEPITVGGRNGFAALDPTGTICDLAVQLDDDFFEWSTSLGSFSTDRGNPCDRSRALAELTIERLE</sequence>
<dbReference type="PROSITE" id="PS51257">
    <property type="entry name" value="PROKAR_LIPOPROTEIN"/>
    <property type="match status" value="1"/>
</dbReference>
<dbReference type="RefSeq" id="WP_030525245.1">
    <property type="nucleotide sequence ID" value="NZ_JBEXYG010000017.1"/>
</dbReference>
<dbReference type="Pfam" id="PF12079">
    <property type="entry name" value="DUF3558"/>
    <property type="match status" value="1"/>
</dbReference>